<dbReference type="AlphaFoldDB" id="A0A073JXG8"/>
<dbReference type="OrthoDB" id="9792788at2"/>
<dbReference type="STRING" id="574376.BAMA_02380"/>
<dbReference type="PANTHER" id="PTHR35335:SF1">
    <property type="entry name" value="UPF0716 PROTEIN FXSA"/>
    <property type="match status" value="1"/>
</dbReference>
<evidence type="ECO:0008006" key="4">
    <source>
        <dbReference type="Google" id="ProtNLM"/>
    </source>
</evidence>
<dbReference type="InterPro" id="IPR007313">
    <property type="entry name" value="FxsA"/>
</dbReference>
<dbReference type="PANTHER" id="PTHR35335">
    <property type="entry name" value="UPF0716 PROTEIN FXSA"/>
    <property type="match status" value="1"/>
</dbReference>
<dbReference type="Pfam" id="PF04186">
    <property type="entry name" value="FxsA"/>
    <property type="match status" value="1"/>
</dbReference>
<gene>
    <name evidence="2" type="ORF">BAMA_02380</name>
</gene>
<evidence type="ECO:0000313" key="2">
    <source>
        <dbReference type="EMBL" id="KEK18941.1"/>
    </source>
</evidence>
<keyword evidence="1" id="KW-1133">Transmembrane helix</keyword>
<dbReference type="RefSeq" id="WP_034639720.1">
    <property type="nucleotide sequence ID" value="NZ_CBCSJC010000009.1"/>
</dbReference>
<dbReference type="eggNOG" id="COG3030">
    <property type="taxonomic scope" value="Bacteria"/>
</dbReference>
<name>A0A073JXG8_9BACI</name>
<organism evidence="2 3">
    <name type="scientific">Bacillus manliponensis</name>
    <dbReference type="NCBI Taxonomy" id="574376"/>
    <lineage>
        <taxon>Bacteria</taxon>
        <taxon>Bacillati</taxon>
        <taxon>Bacillota</taxon>
        <taxon>Bacilli</taxon>
        <taxon>Bacillales</taxon>
        <taxon>Bacillaceae</taxon>
        <taxon>Bacillus</taxon>
        <taxon>Bacillus cereus group</taxon>
    </lineage>
</organism>
<evidence type="ECO:0000256" key="1">
    <source>
        <dbReference type="SAM" id="Phobius"/>
    </source>
</evidence>
<proteinExistence type="predicted"/>
<dbReference type="EMBL" id="JOTN01000010">
    <property type="protein sequence ID" value="KEK18941.1"/>
    <property type="molecule type" value="Genomic_DNA"/>
</dbReference>
<dbReference type="NCBIfam" id="NF008528">
    <property type="entry name" value="PRK11463.1-2"/>
    <property type="match status" value="1"/>
</dbReference>
<comment type="caution">
    <text evidence="2">The sequence shown here is derived from an EMBL/GenBank/DDBJ whole genome shotgun (WGS) entry which is preliminary data.</text>
</comment>
<reference evidence="2 3" key="1">
    <citation type="submission" date="2014-06" db="EMBL/GenBank/DDBJ databases">
        <title>Draft genome sequence of Bacillus manliponensis JCM 15802 (MCCC 1A00708).</title>
        <authorList>
            <person name="Lai Q."/>
            <person name="Liu Y."/>
            <person name="Shao Z."/>
        </authorList>
    </citation>
    <scope>NUCLEOTIDE SEQUENCE [LARGE SCALE GENOMIC DNA]</scope>
    <source>
        <strain evidence="2 3">JCM 15802</strain>
    </source>
</reference>
<dbReference type="GO" id="GO:0016020">
    <property type="term" value="C:membrane"/>
    <property type="evidence" value="ECO:0007669"/>
    <property type="project" value="InterPro"/>
</dbReference>
<evidence type="ECO:0000313" key="3">
    <source>
        <dbReference type="Proteomes" id="UP000027822"/>
    </source>
</evidence>
<keyword evidence="1" id="KW-0472">Membrane</keyword>
<keyword evidence="3" id="KW-1185">Reference proteome</keyword>
<keyword evidence="1" id="KW-0812">Transmembrane</keyword>
<accession>A0A073JXG8</accession>
<feature type="transmembrane region" description="Helical" evidence="1">
    <location>
        <begin position="25"/>
        <end position="46"/>
    </location>
</feature>
<dbReference type="Proteomes" id="UP000027822">
    <property type="component" value="Unassembled WGS sequence"/>
</dbReference>
<sequence length="129" mass="14456">MKWFLLLLIVVPALEITLLVGSSQLIGLWPTFIVIICTGVLGAYLAKRQGLIVLQEIRERMSYGELPGDALLDGICILIGGVLLLTPGYVTDFIGFMLLVSITRKPLKYMIYKWMEKKISKKSTIIVQK</sequence>
<protein>
    <recommendedName>
        <fullName evidence="4">Exclusion suppressor FxsA</fullName>
    </recommendedName>
</protein>